<evidence type="ECO:0000313" key="3">
    <source>
        <dbReference type="EMBL" id="AAO25878.1"/>
    </source>
</evidence>
<organism evidence="3">
    <name type="scientific">Streptomyces sp. 100/Eco52</name>
    <dbReference type="NCBI Taxonomy" id="212368"/>
    <lineage>
        <taxon>Bacteria</taxon>
        <taxon>Bacillati</taxon>
        <taxon>Actinomycetota</taxon>
        <taxon>Actinomycetes</taxon>
        <taxon>Kitasatosporales</taxon>
        <taxon>Streptomycetaceae</taxon>
        <taxon>Streptomyces</taxon>
    </lineage>
</organism>
<sequence>MTHMSEKSGQLPATAAPRHDPKVVTALRRFAISISVFNILGYTVLGFEQPWTWPLIALATAYTTEIVLEVIAAKAERRTPRFLGGGFRGLLEFLYPAHITGLALNMLTYVNDRVWVMVFGVVVAVGTKWVLRAPVRGRLRHYMNPSNFGIAVILLLFPWASIAPPYHFTEYVETPIDWLIPAIIITAGTLLNSKLTGRMWLIAAWVIGFALQAVIRGLVLGTSIPGGLAMMTGVAFVLFTNYMITDPGTTPSKPWAQVAFGGGVAAVYGILTALHIAYGIFFATALVCLVRGLYHWAVHLAGKQAAAARAAETAAPPPGEAPAESAGSTGSAGSAAPAAAAAGDEAGEPAAAGADAADTQPAVAVR</sequence>
<evidence type="ECO:0000256" key="1">
    <source>
        <dbReference type="SAM" id="MobiDB-lite"/>
    </source>
</evidence>
<feature type="transmembrane region" description="Helical" evidence="2">
    <location>
        <begin position="255"/>
        <end position="271"/>
    </location>
</feature>
<dbReference type="EMBL" id="AF546152">
    <property type="protein sequence ID" value="AAO25878.1"/>
    <property type="molecule type" value="Genomic_DNA"/>
</dbReference>
<dbReference type="AlphaFoldDB" id="Q84HK9"/>
<feature type="transmembrane region" description="Helical" evidence="2">
    <location>
        <begin position="51"/>
        <end position="73"/>
    </location>
</feature>
<feature type="compositionally biased region" description="Low complexity" evidence="1">
    <location>
        <begin position="321"/>
        <end position="358"/>
    </location>
</feature>
<feature type="transmembrane region" description="Helical" evidence="2">
    <location>
        <begin position="26"/>
        <end position="45"/>
    </location>
</feature>
<feature type="transmembrane region" description="Helical" evidence="2">
    <location>
        <begin position="143"/>
        <end position="163"/>
    </location>
</feature>
<feature type="transmembrane region" description="Helical" evidence="2">
    <location>
        <begin position="85"/>
        <end position="108"/>
    </location>
</feature>
<evidence type="ECO:0000256" key="2">
    <source>
        <dbReference type="SAM" id="Phobius"/>
    </source>
</evidence>
<feature type="transmembrane region" description="Helical" evidence="2">
    <location>
        <begin position="114"/>
        <end position="131"/>
    </location>
</feature>
<feature type="transmembrane region" description="Helical" evidence="2">
    <location>
        <begin position="224"/>
        <end position="243"/>
    </location>
</feature>
<keyword evidence="2" id="KW-1133">Transmembrane helix</keyword>
<feature type="transmembrane region" description="Helical" evidence="2">
    <location>
        <begin position="175"/>
        <end position="192"/>
    </location>
</feature>
<protein>
    <submittedName>
        <fullName evidence="3">UnbU</fullName>
    </submittedName>
</protein>
<name>Q84HK9_9ACTN</name>
<keyword evidence="2" id="KW-0812">Transmembrane</keyword>
<reference evidence="3" key="1">
    <citation type="journal article" date="2003" name="Nat. Biotechnol.">
        <title>A genomics-guided approach for discovering and expressing cryptic metabolic pathways.</title>
        <authorList>
            <person name="Zazopoulos E."/>
            <person name="Huang K."/>
            <person name="Staffa A."/>
            <person name="Liu W."/>
            <person name="Bachmann B.O."/>
            <person name="Nonaka K."/>
            <person name="Ahlert J."/>
            <person name="Thorson J.S."/>
            <person name="Shen B."/>
            <person name="Farnet C.M."/>
        </authorList>
    </citation>
    <scope>NUCLEOTIDE SEQUENCE</scope>
    <source>
        <strain evidence="3">100/Eco52</strain>
    </source>
</reference>
<keyword evidence="2" id="KW-0472">Membrane</keyword>
<accession>Q84HK9</accession>
<gene>
    <name evidence="3" type="primary">unbU</name>
</gene>
<feature type="region of interest" description="Disordered" evidence="1">
    <location>
        <begin position="311"/>
        <end position="366"/>
    </location>
</feature>
<proteinExistence type="predicted"/>